<dbReference type="Proteomes" id="UP000192596">
    <property type="component" value="Unassembled WGS sequence"/>
</dbReference>
<keyword evidence="1" id="KW-0175">Coiled coil</keyword>
<evidence type="ECO:0000313" key="4">
    <source>
        <dbReference type="Proteomes" id="UP000192596"/>
    </source>
</evidence>
<dbReference type="AlphaFoldDB" id="A0A1V8TJG2"/>
<dbReference type="Pfam" id="PF24809">
    <property type="entry name" value="DUF7708"/>
    <property type="match status" value="1"/>
</dbReference>
<gene>
    <name evidence="3" type="ORF">B0A48_03234</name>
</gene>
<name>A0A1V8TJG2_9PEZI</name>
<feature type="coiled-coil region" evidence="1">
    <location>
        <begin position="260"/>
        <end position="287"/>
    </location>
</feature>
<evidence type="ECO:0000256" key="1">
    <source>
        <dbReference type="SAM" id="Coils"/>
    </source>
</evidence>
<dbReference type="InParanoid" id="A0A1V8TJG2"/>
<dbReference type="EMBL" id="NAJO01000006">
    <property type="protein sequence ID" value="OQO11507.1"/>
    <property type="molecule type" value="Genomic_DNA"/>
</dbReference>
<evidence type="ECO:0000259" key="2">
    <source>
        <dbReference type="Pfam" id="PF24809"/>
    </source>
</evidence>
<evidence type="ECO:0000313" key="3">
    <source>
        <dbReference type="EMBL" id="OQO11507.1"/>
    </source>
</evidence>
<reference evidence="4" key="1">
    <citation type="submission" date="2017-03" db="EMBL/GenBank/DDBJ databases">
        <title>Genomes of endolithic fungi from Antarctica.</title>
        <authorList>
            <person name="Coleine C."/>
            <person name="Masonjones S."/>
            <person name="Stajich J.E."/>
        </authorList>
    </citation>
    <scope>NUCLEOTIDE SEQUENCE [LARGE SCALE GENOMIC DNA]</scope>
    <source>
        <strain evidence="4">CCFEE 5527</strain>
    </source>
</reference>
<feature type="domain" description="DUF7708" evidence="2">
    <location>
        <begin position="128"/>
        <end position="221"/>
    </location>
</feature>
<sequence length="612" mass="67765">MSSTTVGSFVANRAASIVRRDSKSDTAWTSAVDSLNAPNPSQAIVQRTSAFKLFLTKFATQTTKPGVNGYHLQPGCSITDVQREANDALAAYEERGNSLRKHFLHTAARDFSRNASAIEILLKFLPDGDYSSVICGALALVFNAAKRIQDIREKILDCLSALTRTVEGTQKMHDLYYGDRELWQAAEDLYIALLDAVESMIAWLDEKAWRRVMGAMFKQANYARPLEEKIKLAVETKAKAFHEHLEYCQHRRIQKIDIGVDRIIRDVADAKQDIARSQADLKQAFAELCNANFQQLQWSLANWSILQSQSLQNFMQQQQAQNKPTPARGPMISVEELLGCLRVADGNSATDLDHAVRYGQSISPGQQARAALLLQNAHFQTWFRSAESAILVVQGRCRSDVRATQSPLTYFTGLFATMLDRSQTAVPLTYIGGKHSTPGDPMEGAEGMMRMLVSQLLLRFGDAIELPDMNYLFIEATKAGDIRYLCELFRSIIIAIVQSASTPVAIVCLLDGLSLLETGGRRSSFESAVRCLQRIVNEASAFSGMLILKIVLLYPHVSQYAWEWFPRSAILTLGDEAGGDGHGYNSARLAAISESAMQGALTPRAHTPVPYQ</sequence>
<organism evidence="3 4">
    <name type="scientific">Cryoendolithus antarcticus</name>
    <dbReference type="NCBI Taxonomy" id="1507870"/>
    <lineage>
        <taxon>Eukaryota</taxon>
        <taxon>Fungi</taxon>
        <taxon>Dikarya</taxon>
        <taxon>Ascomycota</taxon>
        <taxon>Pezizomycotina</taxon>
        <taxon>Dothideomycetes</taxon>
        <taxon>Dothideomycetidae</taxon>
        <taxon>Cladosporiales</taxon>
        <taxon>Cladosporiaceae</taxon>
        <taxon>Cryoendolithus</taxon>
    </lineage>
</organism>
<dbReference type="InterPro" id="IPR056125">
    <property type="entry name" value="DUF7708"/>
</dbReference>
<keyword evidence="4" id="KW-1185">Reference proteome</keyword>
<accession>A0A1V8TJG2</accession>
<dbReference type="PANTHER" id="PTHR40619:SF3">
    <property type="entry name" value="FUNGAL STAND N-TERMINAL GOODBYE DOMAIN-CONTAINING PROTEIN"/>
    <property type="match status" value="1"/>
</dbReference>
<dbReference type="OrthoDB" id="5419927at2759"/>
<dbReference type="STRING" id="1507870.A0A1V8TJG2"/>
<comment type="caution">
    <text evidence="3">The sequence shown here is derived from an EMBL/GenBank/DDBJ whole genome shotgun (WGS) entry which is preliminary data.</text>
</comment>
<proteinExistence type="predicted"/>
<protein>
    <recommendedName>
        <fullName evidence="2">DUF7708 domain-containing protein</fullName>
    </recommendedName>
</protein>
<dbReference type="PANTHER" id="PTHR40619">
    <property type="entry name" value="FUNGAL STAND N-TERMINAL GOODBYE DOMAIN-CONTAINING PROTEIN"/>
    <property type="match status" value="1"/>
</dbReference>